<feature type="compositionally biased region" description="Acidic residues" evidence="1">
    <location>
        <begin position="176"/>
        <end position="213"/>
    </location>
</feature>
<sequence>MSLPNEEPTLSTEATSMAKQRAALLAEEDYTLGDLASFLKPSLPKNSFDDSSEEDFQPRTLKYRADKDKSKKDKIKYFGAPREMTKHEKRKYDDMAESIKKEKRTYSDSSRKIIDKHLDPSLTTRAPIVDDSQEDSDVSSSESDDRELFVWEKASKEEKKKAEKLKKKLAKKQVESSEDGFESGDEDVLDGDLSDMMDFDEEEEEEEESDDLIGDIAGLLNTGSKNKQESNGNSQILTEKEKKLAKKNQKLLKRTLNSAITAVKTDTDKMKKNQFTGDEESIVNRRRAAIFPTATSEIPESLVAGSLKANEQRKLKDIAYEGDTDSESEEVKIDNPKKNRAGRRKHLQEEYLQKIQAENAATGRRKLSRTILKNEGDKKYYKKDRRNPRVHQRNKYKKAMAKLHGSVPILKEKRHSYGGEESGINMRAVKSTKF</sequence>
<feature type="compositionally biased region" description="Acidic residues" evidence="1">
    <location>
        <begin position="131"/>
        <end position="145"/>
    </location>
</feature>
<feature type="region of interest" description="Disordered" evidence="1">
    <location>
        <begin position="362"/>
        <end position="396"/>
    </location>
</feature>
<feature type="domain" description="Sas10 C-terminal" evidence="2">
    <location>
        <begin position="362"/>
        <end position="434"/>
    </location>
</feature>
<reference evidence="3 4" key="1">
    <citation type="journal article" date="2022" name="bioRxiv">
        <title>Genomics of Preaxostyla Flagellates Illuminates Evolutionary Transitions and the Path Towards Mitochondrial Loss.</title>
        <authorList>
            <person name="Novak L.V.F."/>
            <person name="Treitli S.C."/>
            <person name="Pyrih J."/>
            <person name="Halakuc P."/>
            <person name="Pipaliya S.V."/>
            <person name="Vacek V."/>
            <person name="Brzon O."/>
            <person name="Soukal P."/>
            <person name="Eme L."/>
            <person name="Dacks J.B."/>
            <person name="Karnkowska A."/>
            <person name="Elias M."/>
            <person name="Hampl V."/>
        </authorList>
    </citation>
    <scope>NUCLEOTIDE SEQUENCE [LARGE SCALE GENOMIC DNA]</scope>
    <source>
        <strain evidence="3">NAU3</strain>
        <tissue evidence="3">Gut</tissue>
    </source>
</reference>
<comment type="caution">
    <text evidence="3">The sequence shown here is derived from an EMBL/GenBank/DDBJ whole genome shotgun (WGS) entry which is preliminary data.</text>
</comment>
<dbReference type="Proteomes" id="UP001281761">
    <property type="component" value="Unassembled WGS sequence"/>
</dbReference>
<protein>
    <submittedName>
        <fullName evidence="3">Sas10 C-terminal domain containing protein</fullName>
    </submittedName>
</protein>
<dbReference type="Pfam" id="PF09368">
    <property type="entry name" value="Sas10"/>
    <property type="match status" value="1"/>
</dbReference>
<dbReference type="EMBL" id="JARBJD010000022">
    <property type="protein sequence ID" value="KAK2960578.1"/>
    <property type="molecule type" value="Genomic_DNA"/>
</dbReference>
<feature type="region of interest" description="Disordered" evidence="1">
    <location>
        <begin position="321"/>
        <end position="345"/>
    </location>
</feature>
<keyword evidence="4" id="KW-1185">Reference proteome</keyword>
<organism evidence="3 4">
    <name type="scientific">Blattamonas nauphoetae</name>
    <dbReference type="NCBI Taxonomy" id="2049346"/>
    <lineage>
        <taxon>Eukaryota</taxon>
        <taxon>Metamonada</taxon>
        <taxon>Preaxostyla</taxon>
        <taxon>Oxymonadida</taxon>
        <taxon>Blattamonas</taxon>
    </lineage>
</organism>
<evidence type="ECO:0000256" key="1">
    <source>
        <dbReference type="SAM" id="MobiDB-lite"/>
    </source>
</evidence>
<feature type="compositionally biased region" description="Basic and acidic residues" evidence="1">
    <location>
        <begin position="83"/>
        <end position="119"/>
    </location>
</feature>
<name>A0ABQ9YA55_9EUKA</name>
<feature type="compositionally biased region" description="Polar residues" evidence="1">
    <location>
        <begin position="221"/>
        <end position="236"/>
    </location>
</feature>
<gene>
    <name evidence="3" type="ORF">BLNAU_4476</name>
</gene>
<evidence type="ECO:0000313" key="3">
    <source>
        <dbReference type="EMBL" id="KAK2960578.1"/>
    </source>
</evidence>
<feature type="compositionally biased region" description="Basic residues" evidence="1">
    <location>
        <begin position="380"/>
        <end position="396"/>
    </location>
</feature>
<feature type="region of interest" description="Disordered" evidence="1">
    <location>
        <begin position="411"/>
        <end position="434"/>
    </location>
</feature>
<feature type="compositionally biased region" description="Basic and acidic residues" evidence="1">
    <location>
        <begin position="146"/>
        <end position="161"/>
    </location>
</feature>
<accession>A0ABQ9YA55</accession>
<dbReference type="InterPro" id="IPR018972">
    <property type="entry name" value="Sas10_C_dom"/>
</dbReference>
<feature type="region of interest" description="Disordered" evidence="1">
    <location>
        <begin position="42"/>
        <end position="241"/>
    </location>
</feature>
<evidence type="ECO:0000313" key="4">
    <source>
        <dbReference type="Proteomes" id="UP001281761"/>
    </source>
</evidence>
<evidence type="ECO:0000259" key="2">
    <source>
        <dbReference type="Pfam" id="PF09368"/>
    </source>
</evidence>
<feature type="compositionally biased region" description="Basic residues" evidence="1">
    <location>
        <begin position="162"/>
        <end position="171"/>
    </location>
</feature>
<proteinExistence type="predicted"/>